<keyword evidence="1" id="KW-0472">Membrane</keyword>
<accession>A0A6M2E190</accession>
<organism evidence="2">
    <name type="scientific">Xenopsylla cheopis</name>
    <name type="common">Oriental rat flea</name>
    <name type="synonym">Pulex cheopis</name>
    <dbReference type="NCBI Taxonomy" id="163159"/>
    <lineage>
        <taxon>Eukaryota</taxon>
        <taxon>Metazoa</taxon>
        <taxon>Ecdysozoa</taxon>
        <taxon>Arthropoda</taxon>
        <taxon>Hexapoda</taxon>
        <taxon>Insecta</taxon>
        <taxon>Pterygota</taxon>
        <taxon>Neoptera</taxon>
        <taxon>Endopterygota</taxon>
        <taxon>Siphonaptera</taxon>
        <taxon>Pulicidae</taxon>
        <taxon>Xenopsyllinae</taxon>
        <taxon>Xenopsylla</taxon>
    </lineage>
</organism>
<protein>
    <submittedName>
        <fullName evidence="2">Putative product</fullName>
    </submittedName>
</protein>
<keyword evidence="1" id="KW-1133">Transmembrane helix</keyword>
<reference evidence="2" key="1">
    <citation type="submission" date="2020-03" db="EMBL/GenBank/DDBJ databases">
        <title>Transcriptomic Profiling of the Digestive Tract of the Rat Flea, Xenopsylla cheopis, Following Blood Feeding and Infection with Yersinia pestis.</title>
        <authorList>
            <person name="Bland D.M."/>
            <person name="Martens C.A."/>
            <person name="Virtaneva K."/>
            <person name="Kanakabandi K."/>
            <person name="Long D."/>
            <person name="Rosenke R."/>
            <person name="Saturday G.A."/>
            <person name="Hoyt F.H."/>
            <person name="Bruno D.P."/>
            <person name="Ribeiro J.M.C."/>
            <person name="Hinnebusch J."/>
        </authorList>
    </citation>
    <scope>NUCLEOTIDE SEQUENCE</scope>
</reference>
<sequence>MVILVIKTILDTEIIHLLGIFIALILVSFLLGMKIFHIFHNLLKIPYIQEYILTLTIADLSLAACLII</sequence>
<evidence type="ECO:0000256" key="1">
    <source>
        <dbReference type="SAM" id="Phobius"/>
    </source>
</evidence>
<dbReference type="EMBL" id="GIIL01007365">
    <property type="protein sequence ID" value="NOV51091.1"/>
    <property type="molecule type" value="Transcribed_RNA"/>
</dbReference>
<keyword evidence="1" id="KW-0812">Transmembrane</keyword>
<evidence type="ECO:0000313" key="2">
    <source>
        <dbReference type="EMBL" id="NOV51091.1"/>
    </source>
</evidence>
<proteinExistence type="predicted"/>
<name>A0A6M2E190_XENCH</name>
<feature type="transmembrane region" description="Helical" evidence="1">
    <location>
        <begin position="14"/>
        <end position="36"/>
    </location>
</feature>
<dbReference type="AlphaFoldDB" id="A0A6M2E190"/>